<dbReference type="PANTHER" id="PTHR21879:SF9">
    <property type="entry name" value="OSIRIS 16"/>
    <property type="match status" value="1"/>
</dbReference>
<protein>
    <recommendedName>
        <fullName evidence="6">Osiris 7</fullName>
    </recommendedName>
</protein>
<dbReference type="InParanoid" id="A0A6L2PHN3"/>
<feature type="compositionally biased region" description="Basic and acidic residues" evidence="1">
    <location>
        <begin position="309"/>
        <end position="319"/>
    </location>
</feature>
<feature type="compositionally biased region" description="Gly residues" evidence="1">
    <location>
        <begin position="219"/>
        <end position="230"/>
    </location>
</feature>
<organism evidence="4 5">
    <name type="scientific">Coptotermes formosanus</name>
    <name type="common">Formosan subterranean termite</name>
    <dbReference type="NCBI Taxonomy" id="36987"/>
    <lineage>
        <taxon>Eukaryota</taxon>
        <taxon>Metazoa</taxon>
        <taxon>Ecdysozoa</taxon>
        <taxon>Arthropoda</taxon>
        <taxon>Hexapoda</taxon>
        <taxon>Insecta</taxon>
        <taxon>Pterygota</taxon>
        <taxon>Neoptera</taxon>
        <taxon>Polyneoptera</taxon>
        <taxon>Dictyoptera</taxon>
        <taxon>Blattodea</taxon>
        <taxon>Blattoidea</taxon>
        <taxon>Termitoidae</taxon>
        <taxon>Rhinotermitidae</taxon>
        <taxon>Coptotermes</taxon>
    </lineage>
</organism>
<comment type="caution">
    <text evidence="4">The sequence shown here is derived from an EMBL/GenBank/DDBJ whole genome shotgun (WGS) entry which is preliminary data.</text>
</comment>
<dbReference type="OrthoDB" id="6627399at2759"/>
<evidence type="ECO:0000256" key="3">
    <source>
        <dbReference type="SAM" id="SignalP"/>
    </source>
</evidence>
<feature type="compositionally biased region" description="Gly residues" evidence="1">
    <location>
        <begin position="320"/>
        <end position="332"/>
    </location>
</feature>
<keyword evidence="2" id="KW-1133">Transmembrane helix</keyword>
<feature type="region of interest" description="Disordered" evidence="1">
    <location>
        <begin position="348"/>
        <end position="403"/>
    </location>
</feature>
<dbReference type="InterPro" id="IPR012464">
    <property type="entry name" value="DUF1676"/>
</dbReference>
<feature type="transmembrane region" description="Helical" evidence="2">
    <location>
        <begin position="253"/>
        <end position="281"/>
    </location>
</feature>
<dbReference type="EMBL" id="BLKM01004627">
    <property type="protein sequence ID" value="GFG31926.1"/>
    <property type="molecule type" value="Genomic_DNA"/>
</dbReference>
<keyword evidence="3" id="KW-0732">Signal</keyword>
<feature type="region of interest" description="Disordered" evidence="1">
    <location>
        <begin position="207"/>
        <end position="232"/>
    </location>
</feature>
<feature type="signal peptide" evidence="3">
    <location>
        <begin position="1"/>
        <end position="24"/>
    </location>
</feature>
<feature type="chain" id="PRO_5026875288" description="Osiris 7" evidence="3">
    <location>
        <begin position="25"/>
        <end position="403"/>
    </location>
</feature>
<dbReference type="AlphaFoldDB" id="A0A6L2PHN3"/>
<reference evidence="5" key="1">
    <citation type="submission" date="2020-01" db="EMBL/GenBank/DDBJ databases">
        <title>Draft genome sequence of the Termite Coptotermes fromosanus.</title>
        <authorList>
            <person name="Itakura S."/>
            <person name="Yosikawa Y."/>
            <person name="Umezawa K."/>
        </authorList>
    </citation>
    <scope>NUCLEOTIDE SEQUENCE [LARGE SCALE GENOMIC DNA]</scope>
</reference>
<keyword evidence="2" id="KW-0472">Membrane</keyword>
<feature type="compositionally biased region" description="Polar residues" evidence="1">
    <location>
        <begin position="383"/>
        <end position="393"/>
    </location>
</feature>
<evidence type="ECO:0000313" key="4">
    <source>
        <dbReference type="EMBL" id="GFG31926.1"/>
    </source>
</evidence>
<proteinExistence type="predicted"/>
<dbReference type="GO" id="GO:0016020">
    <property type="term" value="C:membrane"/>
    <property type="evidence" value="ECO:0007669"/>
    <property type="project" value="TreeGrafter"/>
</dbReference>
<evidence type="ECO:0000256" key="2">
    <source>
        <dbReference type="SAM" id="Phobius"/>
    </source>
</evidence>
<accession>A0A6L2PHN3</accession>
<evidence type="ECO:0000256" key="1">
    <source>
        <dbReference type="SAM" id="MobiDB-lite"/>
    </source>
</evidence>
<dbReference type="Proteomes" id="UP000502823">
    <property type="component" value="Unassembled WGS sequence"/>
</dbReference>
<feature type="region of interest" description="Disordered" evidence="1">
    <location>
        <begin position="307"/>
        <end position="334"/>
    </location>
</feature>
<keyword evidence="2" id="KW-0812">Transmembrane</keyword>
<gene>
    <name evidence="4" type="ORF">Cfor_08082</name>
</gene>
<keyword evidence="5" id="KW-1185">Reference proteome</keyword>
<feature type="compositionally biased region" description="Basic and acidic residues" evidence="1">
    <location>
        <begin position="348"/>
        <end position="375"/>
    </location>
</feature>
<dbReference type="FunCoup" id="A0A6L2PHN3">
    <property type="interactions" value="33"/>
</dbReference>
<evidence type="ECO:0008006" key="6">
    <source>
        <dbReference type="Google" id="ProtNLM"/>
    </source>
</evidence>
<name>A0A6L2PHN3_COPFO</name>
<dbReference type="Pfam" id="PF07898">
    <property type="entry name" value="DUF1676"/>
    <property type="match status" value="1"/>
</dbReference>
<evidence type="ECO:0000313" key="5">
    <source>
        <dbReference type="Proteomes" id="UP000502823"/>
    </source>
</evidence>
<dbReference type="PANTHER" id="PTHR21879">
    <property type="entry name" value="FI03362P-RELATED-RELATED"/>
    <property type="match status" value="1"/>
</dbReference>
<sequence>MDLRLVSLLISLFAVHHHFVIVNCEILVSSPSDVNAETATPVYNSYIPTVSSSSLPDNSESLTNSWRNFDGTRNHISLSAGDIMKKVMSKGCSHRYTLTCLKLDVVSLVDRLSETESYQLLPGVTVVRDNSSAEDGSNDAESSTGRKFPVDLVASLARDYPNDVESRLDAFLIRRVGQYLSSHSITVKLFDEESFAKARQLEMEATQQLDQTSSDGIEAGRGGGGGGGGKGGKKGMGQLLMAALMMKGTLLPIAFAALAGLAGKALMTGLLSLMLSAIIGLKSLTSHGGKQAVTYEIVQKPVYSHSHSHSHELHHEHLGGGHGGGGGGGGYGHSSYGRSFNLEPGVAFRDETSEGNRHRDIQGDADRKMQTDPHQRAYRAYANQGSEADQSSLPHAAATNKKS</sequence>